<evidence type="ECO:0000256" key="1">
    <source>
        <dbReference type="SAM" id="SignalP"/>
    </source>
</evidence>
<evidence type="ECO:0008006" key="4">
    <source>
        <dbReference type="Google" id="ProtNLM"/>
    </source>
</evidence>
<sequence>MKRLNLIFCAIVLFLTLGACSLDDDGANFHYEPLQITNVELPESFDLNEVYNIKVKLLRPDDCTLIEGFDVTRGDLTTRNIVAIGAILDNKDCIALNQEVEDSFRFEVLYNDTYLFRFYSGEDENGEPQYIEVEIPVN</sequence>
<gene>
    <name evidence="2" type="ORF">SAMN04488514_105103</name>
</gene>
<dbReference type="AlphaFoldDB" id="A0A1G9QLQ6"/>
<keyword evidence="1" id="KW-0732">Signal</keyword>
<proteinExistence type="predicted"/>
<reference evidence="2 3" key="1">
    <citation type="submission" date="2016-10" db="EMBL/GenBank/DDBJ databases">
        <authorList>
            <person name="de Groot N.N."/>
        </authorList>
    </citation>
    <scope>NUCLEOTIDE SEQUENCE [LARGE SCALE GENOMIC DNA]</scope>
    <source>
        <strain evidence="2 3">DSM 19886</strain>
    </source>
</reference>
<evidence type="ECO:0000313" key="2">
    <source>
        <dbReference type="EMBL" id="SDM11906.1"/>
    </source>
</evidence>
<protein>
    <recommendedName>
        <fullName evidence="4">Lipoprotein</fullName>
    </recommendedName>
</protein>
<dbReference type="RefSeq" id="WP_089889216.1">
    <property type="nucleotide sequence ID" value="NZ_FNGV01000005.1"/>
</dbReference>
<feature type="chain" id="PRO_5011661358" description="Lipoprotein" evidence="1">
    <location>
        <begin position="22"/>
        <end position="138"/>
    </location>
</feature>
<keyword evidence="3" id="KW-1185">Reference proteome</keyword>
<organism evidence="2 3">
    <name type="scientific">Kriegella aquimaris</name>
    <dbReference type="NCBI Taxonomy" id="192904"/>
    <lineage>
        <taxon>Bacteria</taxon>
        <taxon>Pseudomonadati</taxon>
        <taxon>Bacteroidota</taxon>
        <taxon>Flavobacteriia</taxon>
        <taxon>Flavobacteriales</taxon>
        <taxon>Flavobacteriaceae</taxon>
        <taxon>Kriegella</taxon>
    </lineage>
</organism>
<dbReference type="PROSITE" id="PS51257">
    <property type="entry name" value="PROKAR_LIPOPROTEIN"/>
    <property type="match status" value="1"/>
</dbReference>
<dbReference type="OrthoDB" id="893802at2"/>
<dbReference type="EMBL" id="FNGV01000005">
    <property type="protein sequence ID" value="SDM11906.1"/>
    <property type="molecule type" value="Genomic_DNA"/>
</dbReference>
<evidence type="ECO:0000313" key="3">
    <source>
        <dbReference type="Proteomes" id="UP000199440"/>
    </source>
</evidence>
<feature type="signal peptide" evidence="1">
    <location>
        <begin position="1"/>
        <end position="21"/>
    </location>
</feature>
<dbReference type="STRING" id="192904.SAMN04488514_105103"/>
<accession>A0A1G9QLQ6</accession>
<dbReference type="Proteomes" id="UP000199440">
    <property type="component" value="Unassembled WGS sequence"/>
</dbReference>
<name>A0A1G9QLQ6_9FLAO</name>